<evidence type="ECO:0000313" key="3">
    <source>
        <dbReference type="Proteomes" id="UP000232721"/>
    </source>
</evidence>
<protein>
    <recommendedName>
        <fullName evidence="4">Lysylphosphatidylglycerol synthetase</fullName>
    </recommendedName>
</protein>
<keyword evidence="1" id="KW-1133">Transmembrane helix</keyword>
<feature type="transmembrane region" description="Helical" evidence="1">
    <location>
        <begin position="205"/>
        <end position="223"/>
    </location>
</feature>
<dbReference type="EMBL" id="CP019336">
    <property type="protein sequence ID" value="AUC21939.1"/>
    <property type="molecule type" value="Genomic_DNA"/>
</dbReference>
<gene>
    <name evidence="2" type="ORF">BTO15_07420</name>
</gene>
<evidence type="ECO:0000256" key="1">
    <source>
        <dbReference type="SAM" id="Phobius"/>
    </source>
</evidence>
<organism evidence="2 3">
    <name type="scientific">Polaribacter sejongensis</name>
    <dbReference type="NCBI Taxonomy" id="985043"/>
    <lineage>
        <taxon>Bacteria</taxon>
        <taxon>Pseudomonadati</taxon>
        <taxon>Bacteroidota</taxon>
        <taxon>Flavobacteriia</taxon>
        <taxon>Flavobacteriales</taxon>
        <taxon>Flavobacteriaceae</taxon>
    </lineage>
</organism>
<dbReference type="Proteomes" id="UP000232721">
    <property type="component" value="Chromosome"/>
</dbReference>
<sequence>MYNSLSYKSKQFFWLIIKLSIVIGCGYFIYTKLIDNEQLKFTVFYKKLIKNDVFSIKNIFFLSLFTFLNWFLEVLKWKSLVGFVKQISFIEATKQSLASLTTSLITPNRIGEYGAKALYFEKKYRKQILGLNLVGNFYQMLMTLLFGSFGFCYFLLNHKIDIDLYQILKILLLVFILILVLFFLIKKLNFKGFTFEKVRNFIQNIPLALNIKVAVLSMFRFLIFSHQFYFLLLIFNVDISYVDAISGITSIYLIASTIPMLSLFDVVLKGSVAIWIFSFFNIEPLIILSTTTLMWILNFVLPAIIGSYFVLTFKPNFTK</sequence>
<evidence type="ECO:0000313" key="2">
    <source>
        <dbReference type="EMBL" id="AUC21939.1"/>
    </source>
</evidence>
<reference evidence="2 3" key="1">
    <citation type="submission" date="2017-02" db="EMBL/GenBank/DDBJ databases">
        <title>Trade-off between light-utilization and light-protection in marine flavobacteria.</title>
        <authorList>
            <person name="Kumagai Y."/>
            <person name="Yoshizawa S."/>
            <person name="Kogure K."/>
            <person name="Iwasaki W."/>
        </authorList>
    </citation>
    <scope>NUCLEOTIDE SEQUENCE [LARGE SCALE GENOMIC DNA]</scope>
    <source>
        <strain evidence="2 3">KCTC 23670</strain>
    </source>
</reference>
<keyword evidence="1" id="KW-0812">Transmembrane</keyword>
<feature type="transmembrane region" description="Helical" evidence="1">
    <location>
        <begin position="133"/>
        <end position="156"/>
    </location>
</feature>
<feature type="transmembrane region" description="Helical" evidence="1">
    <location>
        <begin position="53"/>
        <end position="72"/>
    </location>
</feature>
<accession>A0ABN5F664</accession>
<feature type="transmembrane region" description="Helical" evidence="1">
    <location>
        <begin position="293"/>
        <end position="313"/>
    </location>
</feature>
<proteinExistence type="predicted"/>
<feature type="transmembrane region" description="Helical" evidence="1">
    <location>
        <begin position="229"/>
        <end position="254"/>
    </location>
</feature>
<name>A0ABN5F664_9FLAO</name>
<keyword evidence="1" id="KW-0472">Membrane</keyword>
<feature type="transmembrane region" description="Helical" evidence="1">
    <location>
        <begin position="266"/>
        <end position="287"/>
    </location>
</feature>
<evidence type="ECO:0008006" key="4">
    <source>
        <dbReference type="Google" id="ProtNLM"/>
    </source>
</evidence>
<keyword evidence="3" id="KW-1185">Reference proteome</keyword>
<feature type="transmembrane region" description="Helical" evidence="1">
    <location>
        <begin position="12"/>
        <end position="33"/>
    </location>
</feature>
<feature type="transmembrane region" description="Helical" evidence="1">
    <location>
        <begin position="162"/>
        <end position="185"/>
    </location>
</feature>